<evidence type="ECO:0000313" key="3">
    <source>
        <dbReference type="Proteomes" id="UP000017396"/>
    </source>
</evidence>
<dbReference type="PANTHER" id="PTHR35569:SF1">
    <property type="entry name" value="CYANAMIDE HYDRATASE DDI2-RELATED"/>
    <property type="match status" value="1"/>
</dbReference>
<evidence type="ECO:0000313" key="2">
    <source>
        <dbReference type="EMBL" id="AGY59732.1"/>
    </source>
</evidence>
<dbReference type="eggNOG" id="COG1418">
    <property type="taxonomic scope" value="Bacteria"/>
</dbReference>
<dbReference type="PANTHER" id="PTHR35569">
    <property type="entry name" value="CYANAMIDE HYDRATASE DDI2-RELATED"/>
    <property type="match status" value="1"/>
</dbReference>
<dbReference type="RefSeq" id="WP_023175034.1">
    <property type="nucleotide sequence ID" value="NC_022600.1"/>
</dbReference>
<organism evidence="2 3">
    <name type="scientific">Gloeobacter kilaueensis (strain ATCC BAA-2537 / CCAP 1431/1 / ULC 316 / JS1)</name>
    <dbReference type="NCBI Taxonomy" id="1183438"/>
    <lineage>
        <taxon>Bacteria</taxon>
        <taxon>Bacillati</taxon>
        <taxon>Cyanobacteriota</taxon>
        <taxon>Cyanophyceae</taxon>
        <taxon>Gloeobacterales</taxon>
        <taxon>Gloeobacteraceae</taxon>
        <taxon>Gloeobacter</taxon>
    </lineage>
</organism>
<dbReference type="HOGENOM" id="CLU_070871_0_0_3"/>
<dbReference type="CDD" id="cd00077">
    <property type="entry name" value="HDc"/>
    <property type="match status" value="1"/>
</dbReference>
<keyword evidence="3" id="KW-1185">Reference proteome</keyword>
<dbReference type="InterPro" id="IPR003607">
    <property type="entry name" value="HD/PDEase_dom"/>
</dbReference>
<dbReference type="OrthoDB" id="8478129at2"/>
<dbReference type="STRING" id="1183438.GKIL_3486"/>
<dbReference type="EMBL" id="CP003587">
    <property type="protein sequence ID" value="AGY59732.1"/>
    <property type="molecule type" value="Genomic_DNA"/>
</dbReference>
<dbReference type="Gene3D" id="1.10.3210.10">
    <property type="entry name" value="Hypothetical protein af1432"/>
    <property type="match status" value="1"/>
</dbReference>
<dbReference type="Proteomes" id="UP000017396">
    <property type="component" value="Chromosome"/>
</dbReference>
<dbReference type="AlphaFoldDB" id="U5QL60"/>
<dbReference type="KEGG" id="glj:GKIL_3486"/>
<dbReference type="SUPFAM" id="SSF109604">
    <property type="entry name" value="HD-domain/PDEase-like"/>
    <property type="match status" value="1"/>
</dbReference>
<dbReference type="GO" id="GO:0016787">
    <property type="term" value="F:hydrolase activity"/>
    <property type="evidence" value="ECO:0007669"/>
    <property type="project" value="UniProtKB-KW"/>
</dbReference>
<reference evidence="2 3" key="1">
    <citation type="journal article" date="2013" name="PLoS ONE">
        <title>Cultivation and Complete Genome Sequencing of Gloeobacter kilaueensis sp. nov., from a Lava Cave in Kilauea Caldera, Hawai'i.</title>
        <authorList>
            <person name="Saw J.H."/>
            <person name="Schatz M."/>
            <person name="Brown M.V."/>
            <person name="Kunkel D.D."/>
            <person name="Foster J.S."/>
            <person name="Shick H."/>
            <person name="Christensen S."/>
            <person name="Hou S."/>
            <person name="Wan X."/>
            <person name="Donachie S.P."/>
        </authorList>
    </citation>
    <scope>NUCLEOTIDE SEQUENCE [LARGE SCALE GENOMIC DNA]</scope>
    <source>
        <strain evidence="3">JS</strain>
    </source>
</reference>
<accession>U5QL60</accession>
<dbReference type="InterPro" id="IPR006674">
    <property type="entry name" value="HD_domain"/>
</dbReference>
<sequence length="213" mass="23715">MTPHFAADDAPIPDSRLCRRALELVREVSPPCLCNHCLRTYRFGALIARRQGLQFDRELFFLGAVLHDLGLCERFDCGQRFEVDGADAARAFALQEGISSEKAEALWEAVALHTSLGIAVRKSPEAALVFLGASMDVFGLGLEELDPQAVERVLQAHPRLDLATTLSELFVAQIRRKPHTVPFTWMTEVARCRVPGFTYPDYDQMLAQAPFNG</sequence>
<protein>
    <submittedName>
        <fullName evidence="2">Metal dependent phosphohydrolase</fullName>
    </submittedName>
</protein>
<proteinExistence type="predicted"/>
<keyword evidence="2" id="KW-0378">Hydrolase</keyword>
<feature type="domain" description="HD" evidence="1">
    <location>
        <begin position="35"/>
        <end position="129"/>
    </location>
</feature>
<name>U5QL60_GLOK1</name>
<gene>
    <name evidence="2" type="ORF">GKIL_3486</name>
</gene>
<evidence type="ECO:0000259" key="1">
    <source>
        <dbReference type="Pfam" id="PF01966"/>
    </source>
</evidence>
<dbReference type="Pfam" id="PF01966">
    <property type="entry name" value="HD"/>
    <property type="match status" value="1"/>
</dbReference>